<dbReference type="EMBL" id="JAMGBB010000001">
    <property type="protein sequence ID" value="MCL6741775.1"/>
    <property type="molecule type" value="Genomic_DNA"/>
</dbReference>
<dbReference type="PANTHER" id="PTHR43581:SF2">
    <property type="entry name" value="EXCINUCLEASE ATPASE SUBUNIT"/>
    <property type="match status" value="1"/>
</dbReference>
<dbReference type="InterPro" id="IPR051396">
    <property type="entry name" value="Bact_Antivir_Def_Nuclease"/>
</dbReference>
<dbReference type="InterPro" id="IPR022532">
    <property type="entry name" value="DUF3696"/>
</dbReference>
<comment type="caution">
    <text evidence="3">The sequence shown here is derived from an EMBL/GenBank/DDBJ whole genome shotgun (WGS) entry which is preliminary data.</text>
</comment>
<feature type="domain" description="ATPase AAA-type core" evidence="2">
    <location>
        <begin position="23"/>
        <end position="383"/>
    </location>
</feature>
<dbReference type="Pfam" id="PF12476">
    <property type="entry name" value="DUF3696"/>
    <property type="match status" value="1"/>
</dbReference>
<feature type="domain" description="DUF3696" evidence="1">
    <location>
        <begin position="395"/>
        <end position="441"/>
    </location>
</feature>
<dbReference type="InterPro" id="IPR014592">
    <property type="entry name" value="P-loop_UCP034888"/>
</dbReference>
<gene>
    <name evidence="3" type="ORF">LZ518_11620</name>
</gene>
<protein>
    <submittedName>
        <fullName evidence="3">DUF3696 domain-containing protein</fullName>
    </submittedName>
</protein>
<evidence type="ECO:0000313" key="3">
    <source>
        <dbReference type="EMBL" id="MCL6741775.1"/>
    </source>
</evidence>
<evidence type="ECO:0000259" key="1">
    <source>
        <dbReference type="Pfam" id="PF12476"/>
    </source>
</evidence>
<dbReference type="PANTHER" id="PTHR43581">
    <property type="entry name" value="ATP/GTP PHOSPHATASE"/>
    <property type="match status" value="1"/>
</dbReference>
<dbReference type="RefSeq" id="WP_249916141.1">
    <property type="nucleotide sequence ID" value="NZ_JAMGBB010000001.1"/>
</dbReference>
<accession>A0ABT0SBI7</accession>
<dbReference type="PIRSF" id="PIRSF034888">
    <property type="entry name" value="P-loop_UCP034888"/>
    <property type="match status" value="1"/>
</dbReference>
<proteinExistence type="predicted"/>
<dbReference type="Pfam" id="PF13304">
    <property type="entry name" value="AAA_21"/>
    <property type="match status" value="1"/>
</dbReference>
<dbReference type="Proteomes" id="UP001165383">
    <property type="component" value="Unassembled WGS sequence"/>
</dbReference>
<dbReference type="SUPFAM" id="SSF52540">
    <property type="entry name" value="P-loop containing nucleoside triphosphate hydrolases"/>
    <property type="match status" value="1"/>
</dbReference>
<keyword evidence="4" id="KW-1185">Reference proteome</keyword>
<sequence length="455" mass="51001">MLRSLRFTNFKSWEKVELNCARITGVFGTNSSGKTSLLQFLLLLKQTKDTTDRAIALELNGEFVELGTIRDAIYKHDEERSIDFGLSFQLDGDYSLVDPSGKRTSAITRGNVLDFGAFVSVSKRAPATEWIAYTLGNVTFSLARREEESTSFELRAEAVGGEKSTFRFVRTQGRPWQLPGPVKSYAFPDQTRTFFQNSGFLADLESIYEEALDRIYYLGPLRNPPERDYLWARSRPTDVGTSGEKAIDAILAATEAGETRNLKPKAHHVPFQEMIAYWLRAMGMIDSFSVEEIADGSNLWRARVRTRKGASEVMLTDVGFGVSQVLPVITLLQYVPEGSTVVLEQPEIHLHPLAQAALADVIIQAALHRNVQVILESHSEHLLLRLQRRIAEEAISANDVKLYFCDAPRGVSTLTPLEIDLYGNIINWPDKFMGDAFDETAKAEVARLERMKAAE</sequence>
<evidence type="ECO:0000259" key="2">
    <source>
        <dbReference type="Pfam" id="PF13304"/>
    </source>
</evidence>
<reference evidence="3" key="1">
    <citation type="submission" date="2022-05" db="EMBL/GenBank/DDBJ databases">
        <authorList>
            <person name="Jo J.-H."/>
            <person name="Im W.-T."/>
        </authorList>
    </citation>
    <scope>NUCLEOTIDE SEQUENCE</scope>
    <source>
        <strain evidence="3">RB56-2</strain>
    </source>
</reference>
<organism evidence="3 4">
    <name type="scientific">Sphingomonas brevis</name>
    <dbReference type="NCBI Taxonomy" id="2908206"/>
    <lineage>
        <taxon>Bacteria</taxon>
        <taxon>Pseudomonadati</taxon>
        <taxon>Pseudomonadota</taxon>
        <taxon>Alphaproteobacteria</taxon>
        <taxon>Sphingomonadales</taxon>
        <taxon>Sphingomonadaceae</taxon>
        <taxon>Sphingomonas</taxon>
    </lineage>
</organism>
<dbReference type="Gene3D" id="3.40.50.300">
    <property type="entry name" value="P-loop containing nucleotide triphosphate hydrolases"/>
    <property type="match status" value="1"/>
</dbReference>
<dbReference type="InterPro" id="IPR003959">
    <property type="entry name" value="ATPase_AAA_core"/>
</dbReference>
<dbReference type="InterPro" id="IPR027417">
    <property type="entry name" value="P-loop_NTPase"/>
</dbReference>
<evidence type="ECO:0000313" key="4">
    <source>
        <dbReference type="Proteomes" id="UP001165383"/>
    </source>
</evidence>
<name>A0ABT0SBI7_9SPHN</name>